<accession>A0A6A3AAD3</accession>
<dbReference type="InterPro" id="IPR036915">
    <property type="entry name" value="Cyclin-like_sf"/>
</dbReference>
<dbReference type="GO" id="GO:0051301">
    <property type="term" value="P:cell division"/>
    <property type="evidence" value="ECO:0007669"/>
    <property type="project" value="UniProtKB-KW"/>
</dbReference>
<evidence type="ECO:0000256" key="4">
    <source>
        <dbReference type="ARBA" id="ARBA00023306"/>
    </source>
</evidence>
<feature type="domain" description="Cyclin C-terminal" evidence="7">
    <location>
        <begin position="204"/>
        <end position="342"/>
    </location>
</feature>
<name>A0A6A3AAD3_HIBSY</name>
<dbReference type="InterPro" id="IPR039361">
    <property type="entry name" value="Cyclin"/>
</dbReference>
<dbReference type="CDD" id="cd20544">
    <property type="entry name" value="CYCLIN_AtCycD-like_rpt2"/>
    <property type="match status" value="1"/>
</dbReference>
<sequence length="363" mass="40805">MAENLDCSASNLLCSENTSCCFDGDLESGVSPADHQRFKNQTLNQNDPFLINNRSTSLKGCPGLALQSDEVIREMVEKEMMHLPADDYLKRLRSGDLDLSARREAIEWIYKASAYFSFGPLSLCLSINYLDRFLSMYNLPRDKRWTIQLLAVACLSIAAKMEETVMPSSVKLQVGEPKFVFEAKTIQRMELLVLSTLKWRMQVLTPCSFIDYFLSKLCNNQYPLPSSISRSLQLISRVIRGIDLLEFRPSEIAAAVAISVSREMQGFTIDRAISSFIFVQKERVLKCTEAMKDSTFISGSTTPSASSVPQSPIGVLDGSTCLSYKSDETKHGLHTSSCHPRPDIKRRKLHNKSSQLDVKFHDT</sequence>
<evidence type="ECO:0000313" key="9">
    <source>
        <dbReference type="Proteomes" id="UP000436088"/>
    </source>
</evidence>
<comment type="caution">
    <text evidence="8">The sequence shown here is derived from an EMBL/GenBank/DDBJ whole genome shotgun (WGS) entry which is preliminary data.</text>
</comment>
<dbReference type="InterPro" id="IPR006671">
    <property type="entry name" value="Cyclin_N"/>
</dbReference>
<organism evidence="8 9">
    <name type="scientific">Hibiscus syriacus</name>
    <name type="common">Rose of Sharon</name>
    <dbReference type="NCBI Taxonomy" id="106335"/>
    <lineage>
        <taxon>Eukaryota</taxon>
        <taxon>Viridiplantae</taxon>
        <taxon>Streptophyta</taxon>
        <taxon>Embryophyta</taxon>
        <taxon>Tracheophyta</taxon>
        <taxon>Spermatophyta</taxon>
        <taxon>Magnoliopsida</taxon>
        <taxon>eudicotyledons</taxon>
        <taxon>Gunneridae</taxon>
        <taxon>Pentapetalae</taxon>
        <taxon>rosids</taxon>
        <taxon>malvids</taxon>
        <taxon>Malvales</taxon>
        <taxon>Malvaceae</taxon>
        <taxon>Malvoideae</taxon>
        <taxon>Hibiscus</taxon>
    </lineage>
</organism>
<proteinExistence type="inferred from homology"/>
<keyword evidence="3 5" id="KW-0195">Cyclin</keyword>
<evidence type="ECO:0000259" key="7">
    <source>
        <dbReference type="SMART" id="SM01332"/>
    </source>
</evidence>
<keyword evidence="4" id="KW-0131">Cell cycle</keyword>
<dbReference type="Gene3D" id="1.10.472.10">
    <property type="entry name" value="Cyclin-like"/>
    <property type="match status" value="2"/>
</dbReference>
<dbReference type="CDD" id="cd20543">
    <property type="entry name" value="CYCLIN_AtCycD-like_rpt1"/>
    <property type="match status" value="1"/>
</dbReference>
<dbReference type="Proteomes" id="UP000436088">
    <property type="component" value="Unassembled WGS sequence"/>
</dbReference>
<keyword evidence="2" id="KW-0132">Cell division</keyword>
<dbReference type="AlphaFoldDB" id="A0A6A3AAD3"/>
<dbReference type="InterPro" id="IPR004367">
    <property type="entry name" value="Cyclin_C-dom"/>
</dbReference>
<dbReference type="PROSITE" id="PS00292">
    <property type="entry name" value="CYCLINS"/>
    <property type="match status" value="1"/>
</dbReference>
<evidence type="ECO:0000313" key="8">
    <source>
        <dbReference type="EMBL" id="KAE8700002.1"/>
    </source>
</evidence>
<dbReference type="PANTHER" id="PTHR10177">
    <property type="entry name" value="CYCLINS"/>
    <property type="match status" value="1"/>
</dbReference>
<dbReference type="SUPFAM" id="SSF47954">
    <property type="entry name" value="Cyclin-like"/>
    <property type="match status" value="2"/>
</dbReference>
<dbReference type="InterPro" id="IPR048258">
    <property type="entry name" value="Cyclins_cyclin-box"/>
</dbReference>
<comment type="similarity">
    <text evidence="1">Belongs to the cyclin family. Cyclin D subfamily.</text>
</comment>
<dbReference type="EMBL" id="VEPZ02001033">
    <property type="protein sequence ID" value="KAE8700002.1"/>
    <property type="molecule type" value="Genomic_DNA"/>
</dbReference>
<dbReference type="FunFam" id="1.10.472.10:FF:000034">
    <property type="entry name" value="D2/4-type cyclin"/>
    <property type="match status" value="1"/>
</dbReference>
<evidence type="ECO:0000256" key="2">
    <source>
        <dbReference type="ARBA" id="ARBA00022618"/>
    </source>
</evidence>
<dbReference type="OrthoDB" id="5590282at2759"/>
<evidence type="ECO:0000259" key="6">
    <source>
        <dbReference type="SMART" id="SM00385"/>
    </source>
</evidence>
<evidence type="ECO:0000256" key="1">
    <source>
        <dbReference type="ARBA" id="ARBA00009065"/>
    </source>
</evidence>
<dbReference type="InterPro" id="IPR013763">
    <property type="entry name" value="Cyclin-like_dom"/>
</dbReference>
<dbReference type="SMART" id="SM01332">
    <property type="entry name" value="Cyclin_C"/>
    <property type="match status" value="1"/>
</dbReference>
<dbReference type="Pfam" id="PF02984">
    <property type="entry name" value="Cyclin_C"/>
    <property type="match status" value="1"/>
</dbReference>
<dbReference type="Pfam" id="PF00134">
    <property type="entry name" value="Cyclin_N"/>
    <property type="match status" value="1"/>
</dbReference>
<evidence type="ECO:0000256" key="5">
    <source>
        <dbReference type="RuleBase" id="RU000383"/>
    </source>
</evidence>
<gene>
    <name evidence="8" type="ORF">F3Y22_tig00110569pilonHSYRG00292</name>
</gene>
<keyword evidence="9" id="KW-1185">Reference proteome</keyword>
<feature type="domain" description="Cyclin-like" evidence="6">
    <location>
        <begin position="107"/>
        <end position="195"/>
    </location>
</feature>
<dbReference type="SMART" id="SM00385">
    <property type="entry name" value="CYCLIN"/>
    <property type="match status" value="1"/>
</dbReference>
<reference evidence="8" key="1">
    <citation type="submission" date="2019-09" db="EMBL/GenBank/DDBJ databases">
        <title>Draft genome information of white flower Hibiscus syriacus.</title>
        <authorList>
            <person name="Kim Y.-M."/>
        </authorList>
    </citation>
    <scope>NUCLEOTIDE SEQUENCE [LARGE SCALE GENOMIC DNA]</scope>
    <source>
        <strain evidence="8">YM2019G1</strain>
    </source>
</reference>
<dbReference type="FunFam" id="1.10.472.10:FF:000040">
    <property type="entry name" value="D6-type cyclin"/>
    <property type="match status" value="1"/>
</dbReference>
<evidence type="ECO:0000256" key="3">
    <source>
        <dbReference type="ARBA" id="ARBA00023127"/>
    </source>
</evidence>
<protein>
    <submittedName>
        <fullName evidence="8">Cyclin-D4-1</fullName>
    </submittedName>
</protein>